<keyword evidence="3" id="KW-0288">FMN</keyword>
<comment type="cofactor">
    <cofactor evidence="1">
        <name>FMN</name>
        <dbReference type="ChEBI" id="CHEBI:58210"/>
    </cofactor>
</comment>
<evidence type="ECO:0000256" key="5">
    <source>
        <dbReference type="ARBA" id="ARBA00024042"/>
    </source>
</evidence>
<name>A0ABP7SVW4_9BURK</name>
<keyword evidence="2" id="KW-0285">Flavoprotein</keyword>
<organism evidence="7 8">
    <name type="scientific">Actimicrobium antarcticum</name>
    <dbReference type="NCBI Taxonomy" id="1051899"/>
    <lineage>
        <taxon>Bacteria</taxon>
        <taxon>Pseudomonadati</taxon>
        <taxon>Pseudomonadota</taxon>
        <taxon>Betaproteobacteria</taxon>
        <taxon>Burkholderiales</taxon>
        <taxon>Oxalobacteraceae</taxon>
        <taxon>Actimicrobium</taxon>
    </lineage>
</organism>
<dbReference type="PIRSF" id="PIRSF000138">
    <property type="entry name" value="Al-hdrx_acd_dh"/>
    <property type="match status" value="1"/>
</dbReference>
<evidence type="ECO:0000256" key="1">
    <source>
        <dbReference type="ARBA" id="ARBA00001917"/>
    </source>
</evidence>
<dbReference type="CDD" id="cd02809">
    <property type="entry name" value="alpha_hydroxyacid_oxid_FMN"/>
    <property type="match status" value="1"/>
</dbReference>
<evidence type="ECO:0000256" key="3">
    <source>
        <dbReference type="ARBA" id="ARBA00022643"/>
    </source>
</evidence>
<evidence type="ECO:0000256" key="2">
    <source>
        <dbReference type="ARBA" id="ARBA00022630"/>
    </source>
</evidence>
<dbReference type="InterPro" id="IPR012133">
    <property type="entry name" value="Alpha-hydoxy_acid_DH_FMN"/>
</dbReference>
<dbReference type="InterPro" id="IPR013785">
    <property type="entry name" value="Aldolase_TIM"/>
</dbReference>
<dbReference type="PANTHER" id="PTHR10578:SF107">
    <property type="entry name" value="2-HYDROXYACID OXIDASE 1"/>
    <property type="match status" value="1"/>
</dbReference>
<gene>
    <name evidence="7" type="ORF">GCM10022212_11080</name>
</gene>
<dbReference type="NCBIfam" id="NF008398">
    <property type="entry name" value="PRK11197.1"/>
    <property type="match status" value="1"/>
</dbReference>
<dbReference type="InterPro" id="IPR037396">
    <property type="entry name" value="FMN_HAD"/>
</dbReference>
<comment type="similarity">
    <text evidence="5">Belongs to the FMN-dependent alpha-hydroxy acid dehydrogenase family.</text>
</comment>
<evidence type="ECO:0000259" key="6">
    <source>
        <dbReference type="PROSITE" id="PS51349"/>
    </source>
</evidence>
<evidence type="ECO:0000256" key="4">
    <source>
        <dbReference type="ARBA" id="ARBA00023002"/>
    </source>
</evidence>
<dbReference type="Gene3D" id="3.20.20.70">
    <property type="entry name" value="Aldolase class I"/>
    <property type="match status" value="1"/>
</dbReference>
<dbReference type="PROSITE" id="PS00557">
    <property type="entry name" value="FMN_HYDROXY_ACID_DH_1"/>
    <property type="match status" value="1"/>
</dbReference>
<keyword evidence="8" id="KW-1185">Reference proteome</keyword>
<feature type="domain" description="FMN hydroxy acid dehydrogenase" evidence="6">
    <location>
        <begin position="1"/>
        <end position="376"/>
    </location>
</feature>
<evidence type="ECO:0000313" key="8">
    <source>
        <dbReference type="Proteomes" id="UP001501353"/>
    </source>
</evidence>
<dbReference type="Pfam" id="PF01070">
    <property type="entry name" value="FMN_dh"/>
    <property type="match status" value="1"/>
</dbReference>
<dbReference type="PANTHER" id="PTHR10578">
    <property type="entry name" value="S -2-HYDROXY-ACID OXIDASE-RELATED"/>
    <property type="match status" value="1"/>
</dbReference>
<dbReference type="RefSeq" id="WP_344762249.1">
    <property type="nucleotide sequence ID" value="NZ_BAAAZE010000005.1"/>
</dbReference>
<dbReference type="InterPro" id="IPR008259">
    <property type="entry name" value="FMN_hydac_DH_AS"/>
</dbReference>
<comment type="caution">
    <text evidence="7">The sequence shown here is derived from an EMBL/GenBank/DDBJ whole genome shotgun (WGS) entry which is preliminary data.</text>
</comment>
<reference evidence="8" key="1">
    <citation type="journal article" date="2019" name="Int. J. Syst. Evol. Microbiol.">
        <title>The Global Catalogue of Microorganisms (GCM) 10K type strain sequencing project: providing services to taxonomists for standard genome sequencing and annotation.</title>
        <authorList>
            <consortium name="The Broad Institute Genomics Platform"/>
            <consortium name="The Broad Institute Genome Sequencing Center for Infectious Disease"/>
            <person name="Wu L."/>
            <person name="Ma J."/>
        </authorList>
    </citation>
    <scope>NUCLEOTIDE SEQUENCE [LARGE SCALE GENOMIC DNA]</scope>
    <source>
        <strain evidence="8">JCM 16673</strain>
    </source>
</reference>
<dbReference type="SUPFAM" id="SSF51395">
    <property type="entry name" value="FMN-linked oxidoreductases"/>
    <property type="match status" value="1"/>
</dbReference>
<protein>
    <submittedName>
        <fullName evidence="7">Alpha-hydroxy acid oxidase</fullName>
    </submittedName>
</protein>
<proteinExistence type="inferred from homology"/>
<evidence type="ECO:0000313" key="7">
    <source>
        <dbReference type="EMBL" id="GAA4017331.1"/>
    </source>
</evidence>
<accession>A0ABP7SVW4</accession>
<dbReference type="PROSITE" id="PS51349">
    <property type="entry name" value="FMN_HYDROXY_ACID_DH_2"/>
    <property type="match status" value="1"/>
</dbReference>
<dbReference type="Proteomes" id="UP001501353">
    <property type="component" value="Unassembled WGS sequence"/>
</dbReference>
<sequence length="376" mass="40898">MITNIEDLRVLAEQRVPRMFYDYADSGSWTESTYRANVDDFGDLKFRQRVAINMENRSLKTVMAGQEVAMPVAIAPCGMTGMQRADGEILAAQAAEKFGIPFTLSTMSIASIEDVAANVSKPFWFQLYVMKDRDFVNNLIDRAKAAKCSALVLTLDLQILGQRHKDLKNGLSAPPKLTIPNILNMMTKPGWCMGMLGTQRRTFGNIVGHVKGVENMSSLSSWTAQQFDPALSWDDVQWIKERWGGKLILKGIMDPEDAQLAVRSGADALIVSNHGGRQLDGALSSIAALPAVIDAVGDGIEVHMDGGIRSGQDVLRAVALGARGVYIGRPVLYGLGAMGGAGVTKCLEMIHKELDVTMALCGQTDIRKVDRKILLG</sequence>
<dbReference type="EMBL" id="BAAAZE010000005">
    <property type="protein sequence ID" value="GAA4017331.1"/>
    <property type="molecule type" value="Genomic_DNA"/>
</dbReference>
<dbReference type="InterPro" id="IPR000262">
    <property type="entry name" value="FMN-dep_DH"/>
</dbReference>
<keyword evidence="4" id="KW-0560">Oxidoreductase</keyword>